<protein>
    <recommendedName>
        <fullName evidence="3">MULE transposase domain-containing protein</fullName>
    </recommendedName>
</protein>
<name>A0AAE9A9F6_CAEBR</name>
<accession>A0AAE9A9F6</accession>
<organism evidence="1 2">
    <name type="scientific">Caenorhabditis briggsae</name>
    <dbReference type="NCBI Taxonomy" id="6238"/>
    <lineage>
        <taxon>Eukaryota</taxon>
        <taxon>Metazoa</taxon>
        <taxon>Ecdysozoa</taxon>
        <taxon>Nematoda</taxon>
        <taxon>Chromadorea</taxon>
        <taxon>Rhabditida</taxon>
        <taxon>Rhabditina</taxon>
        <taxon>Rhabditomorpha</taxon>
        <taxon>Rhabditoidea</taxon>
        <taxon>Rhabditidae</taxon>
        <taxon>Peloderinae</taxon>
        <taxon>Caenorhabditis</taxon>
    </lineage>
</organism>
<dbReference type="AlphaFoldDB" id="A0AAE9A9F6"/>
<evidence type="ECO:0008006" key="3">
    <source>
        <dbReference type="Google" id="ProtNLM"/>
    </source>
</evidence>
<proteinExistence type="predicted"/>
<dbReference type="EMBL" id="CP090894">
    <property type="protein sequence ID" value="ULT94215.1"/>
    <property type="molecule type" value="Genomic_DNA"/>
</dbReference>
<evidence type="ECO:0000313" key="2">
    <source>
        <dbReference type="Proteomes" id="UP000827892"/>
    </source>
</evidence>
<reference evidence="1 2" key="1">
    <citation type="submission" date="2022-05" db="EMBL/GenBank/DDBJ databases">
        <title>Chromosome-level reference genomes for two strains of Caenorhabditis briggsae: an improved platform for comparative genomics.</title>
        <authorList>
            <person name="Stevens L."/>
            <person name="Andersen E.C."/>
        </authorList>
    </citation>
    <scope>NUCLEOTIDE SEQUENCE [LARGE SCALE GENOMIC DNA]</scope>
    <source>
        <strain evidence="1">QX1410_ONT</strain>
        <tissue evidence="1">Whole-organism</tissue>
    </source>
</reference>
<gene>
    <name evidence="1" type="ORF">L3Y34_003590</name>
</gene>
<dbReference type="Proteomes" id="UP000827892">
    <property type="component" value="Chromosome IV"/>
</dbReference>
<evidence type="ECO:0000313" key="1">
    <source>
        <dbReference type="EMBL" id="ULT94215.1"/>
    </source>
</evidence>
<sequence length="289" mass="33068">MQKISRDEEPAFLVRQELKKYANDGKPREVVDDVRAKFSVVASVACGSYDAKRKIIDTAKGRKEDDVIEMDKGGSIANEFSQTKDGQRFLVKDEQFQTATGSSRILCYNEFINGNIQDFWVRIKAIPFIVPTETKNFFDIIVSTIPTPIPSNVQTFIDYLIKYYMEDTVRYPPKMWSCADRTMNGIHRTTNVVESWHKLLSSVRSQKNGLAPLMLSDILVKLKLEEMHTKMDWNELKLNPNFQVNRNRKLTNALKDGRLIKTLINQPIPPNMPLIGLNLLDAISDTHSV</sequence>